<name>A0ABY6Q0N8_9ACTN</name>
<organism evidence="3 4">
    <name type="scientific">Streptomyces drozdowiczii</name>
    <dbReference type="NCBI Taxonomy" id="202862"/>
    <lineage>
        <taxon>Bacteria</taxon>
        <taxon>Bacillati</taxon>
        <taxon>Actinomycetota</taxon>
        <taxon>Actinomycetes</taxon>
        <taxon>Kitasatosporales</taxon>
        <taxon>Streptomycetaceae</taxon>
        <taxon>Streptomyces</taxon>
    </lineage>
</organism>
<evidence type="ECO:0000256" key="1">
    <source>
        <dbReference type="SAM" id="MobiDB-lite"/>
    </source>
</evidence>
<keyword evidence="4" id="KW-1185">Reference proteome</keyword>
<feature type="transmembrane region" description="Helical" evidence="2">
    <location>
        <begin position="30"/>
        <end position="52"/>
    </location>
</feature>
<dbReference type="EMBL" id="CP098740">
    <property type="protein sequence ID" value="UZK57971.1"/>
    <property type="molecule type" value="Genomic_DNA"/>
</dbReference>
<feature type="transmembrane region" description="Helical" evidence="2">
    <location>
        <begin position="135"/>
        <end position="153"/>
    </location>
</feature>
<feature type="transmembrane region" description="Helical" evidence="2">
    <location>
        <begin position="58"/>
        <end position="76"/>
    </location>
</feature>
<gene>
    <name evidence="3" type="ORF">NEH16_31250</name>
</gene>
<feature type="transmembrane region" description="Helical" evidence="2">
    <location>
        <begin position="159"/>
        <end position="176"/>
    </location>
</feature>
<feature type="region of interest" description="Disordered" evidence="1">
    <location>
        <begin position="1"/>
        <end position="20"/>
    </location>
</feature>
<evidence type="ECO:0000313" key="3">
    <source>
        <dbReference type="EMBL" id="UZK57971.1"/>
    </source>
</evidence>
<keyword evidence="2" id="KW-1133">Transmembrane helix</keyword>
<evidence type="ECO:0000313" key="4">
    <source>
        <dbReference type="Proteomes" id="UP001164963"/>
    </source>
</evidence>
<sequence length="204" mass="22127">MMTEDLRSAVDGRPDEPVDWESERRWNDRAWVQVGLIVLITSGVAIALNVALSVTLGHPNNGGIGGGLGAVIASWWNGRRVRRQIAEETGLSPWQVPIVGRWLRQGHIPRDPQARKAMAALVRKQQRALTKGRRWVLPAMMAAFAAGGVVSLVLEELALGIVLLLASALLIPALLTQRRNIERLPRIEKELAAPTGVSAPPVGS</sequence>
<keyword evidence="2" id="KW-0812">Transmembrane</keyword>
<evidence type="ECO:0000256" key="2">
    <source>
        <dbReference type="SAM" id="Phobius"/>
    </source>
</evidence>
<accession>A0ABY6Q0N8</accession>
<dbReference type="Proteomes" id="UP001164963">
    <property type="component" value="Chromosome"/>
</dbReference>
<dbReference type="RefSeq" id="WP_265546489.1">
    <property type="nucleotide sequence ID" value="NZ_CP098740.1"/>
</dbReference>
<reference evidence="3" key="1">
    <citation type="journal article" date="2022" name="Front. Microbiol.">
        <title>Mirubactin C rescues the lethal effect of cell wall biosynthesis mutations in Bacillus subtilis.</title>
        <authorList>
            <person name="Kepplinger B."/>
            <person name="Wen X."/>
            <person name="Tyler A.R."/>
            <person name="Kim B.Y."/>
            <person name="Brown J."/>
            <person name="Banks P."/>
            <person name="Dashti Y."/>
            <person name="Mackenzie E.S."/>
            <person name="Wills C."/>
            <person name="Kawai Y."/>
            <person name="Waldron K.J."/>
            <person name="Allenby N.E.E."/>
            <person name="Wu L.J."/>
            <person name="Hall M.J."/>
            <person name="Errington J."/>
        </authorList>
    </citation>
    <scope>NUCLEOTIDE SEQUENCE</scope>
    <source>
        <strain evidence="3">MDA8-470</strain>
    </source>
</reference>
<protein>
    <recommendedName>
        <fullName evidence="5">Integral membrane protein</fullName>
    </recommendedName>
</protein>
<keyword evidence="2" id="KW-0472">Membrane</keyword>
<proteinExistence type="predicted"/>
<evidence type="ECO:0008006" key="5">
    <source>
        <dbReference type="Google" id="ProtNLM"/>
    </source>
</evidence>